<evidence type="ECO:0000313" key="2">
    <source>
        <dbReference type="Proteomes" id="UP000319210"/>
    </source>
</evidence>
<sequence>MKVELSASVCCSWEAVRMRAENAVASGVAVGRGEVEVKAGSQV</sequence>
<evidence type="ECO:0000313" key="1">
    <source>
        <dbReference type="EMBL" id="GEB50151.1"/>
    </source>
</evidence>
<dbReference type="EMBL" id="BJMM01000011">
    <property type="protein sequence ID" value="GEB50151.1"/>
    <property type="molecule type" value="Genomic_DNA"/>
</dbReference>
<dbReference type="Proteomes" id="UP000319210">
    <property type="component" value="Unassembled WGS sequence"/>
</dbReference>
<protein>
    <submittedName>
        <fullName evidence="1">Uncharacterized protein</fullName>
    </submittedName>
</protein>
<organism evidence="1 2">
    <name type="scientific">Streptomyces cacaoi</name>
    <dbReference type="NCBI Taxonomy" id="1898"/>
    <lineage>
        <taxon>Bacteria</taxon>
        <taxon>Bacillati</taxon>
        <taxon>Actinomycetota</taxon>
        <taxon>Actinomycetes</taxon>
        <taxon>Kitasatosporales</taxon>
        <taxon>Streptomycetaceae</taxon>
        <taxon>Streptomyces</taxon>
    </lineage>
</organism>
<gene>
    <name evidence="1" type="ORF">SCA03_27020</name>
</gene>
<name>A0A4Y3QY38_STRCI</name>
<reference evidence="1 2" key="1">
    <citation type="submission" date="2019-06" db="EMBL/GenBank/DDBJ databases">
        <title>Whole genome shotgun sequence of Streptomyces cacaoi subsp. cacaoi NBRC 12748.</title>
        <authorList>
            <person name="Hosoyama A."/>
            <person name="Uohara A."/>
            <person name="Ohji S."/>
            <person name="Ichikawa N."/>
        </authorList>
    </citation>
    <scope>NUCLEOTIDE SEQUENCE [LARGE SCALE GENOMIC DNA]</scope>
    <source>
        <strain evidence="1 2">NBRC 12748</strain>
    </source>
</reference>
<keyword evidence="2" id="KW-1185">Reference proteome</keyword>
<comment type="caution">
    <text evidence="1">The sequence shown here is derived from an EMBL/GenBank/DDBJ whole genome shotgun (WGS) entry which is preliminary data.</text>
</comment>
<proteinExistence type="predicted"/>
<accession>A0A4Y3QY38</accession>
<dbReference type="AlphaFoldDB" id="A0A4Y3QY38"/>